<organism evidence="2 3">
    <name type="scientific">Rhinolophus ferrumequinum</name>
    <name type="common">Greater horseshoe bat</name>
    <dbReference type="NCBI Taxonomy" id="59479"/>
    <lineage>
        <taxon>Eukaryota</taxon>
        <taxon>Metazoa</taxon>
        <taxon>Chordata</taxon>
        <taxon>Craniata</taxon>
        <taxon>Vertebrata</taxon>
        <taxon>Euteleostomi</taxon>
        <taxon>Mammalia</taxon>
        <taxon>Eutheria</taxon>
        <taxon>Laurasiatheria</taxon>
        <taxon>Chiroptera</taxon>
        <taxon>Yinpterochiroptera</taxon>
        <taxon>Rhinolophoidea</taxon>
        <taxon>Rhinolophidae</taxon>
        <taxon>Rhinolophinae</taxon>
        <taxon>Rhinolophus</taxon>
    </lineage>
</organism>
<name>A0A7J7WR28_RHIFE</name>
<dbReference type="EMBL" id="JACAGC010000010">
    <property type="protein sequence ID" value="KAF6339728.1"/>
    <property type="molecule type" value="Genomic_DNA"/>
</dbReference>
<evidence type="ECO:0000313" key="3">
    <source>
        <dbReference type="Proteomes" id="UP000585614"/>
    </source>
</evidence>
<dbReference type="AlphaFoldDB" id="A0A7J7WR28"/>
<accession>A0A7J7WR28</accession>
<protein>
    <submittedName>
        <fullName evidence="2">Uncharacterized protein</fullName>
    </submittedName>
</protein>
<sequence>MLNSIMQIGMSTQVLACYRHTSPSPHPTSHLLCIKGYPFRAAITLFTKSSLIHFDSNISTYMLVITGLKVAPYSAQSTTTLMLKKKVFKYQKKSNVTRKKNKKEVKTQKKKKKKKGAILKN</sequence>
<feature type="region of interest" description="Disordered" evidence="1">
    <location>
        <begin position="93"/>
        <end position="121"/>
    </location>
</feature>
<gene>
    <name evidence="2" type="ORF">mRhiFer1_008007</name>
</gene>
<reference evidence="2 3" key="1">
    <citation type="journal article" date="2020" name="Nature">
        <title>Six reference-quality genomes reveal evolution of bat adaptations.</title>
        <authorList>
            <person name="Jebb D."/>
            <person name="Huang Z."/>
            <person name="Pippel M."/>
            <person name="Hughes G.M."/>
            <person name="Lavrichenko K."/>
            <person name="Devanna P."/>
            <person name="Winkler S."/>
            <person name="Jermiin L.S."/>
            <person name="Skirmuntt E.C."/>
            <person name="Katzourakis A."/>
            <person name="Burkitt-Gray L."/>
            <person name="Ray D.A."/>
            <person name="Sullivan K.A.M."/>
            <person name="Roscito J.G."/>
            <person name="Kirilenko B.M."/>
            <person name="Davalos L.M."/>
            <person name="Corthals A.P."/>
            <person name="Power M.L."/>
            <person name="Jones G."/>
            <person name="Ransome R.D."/>
            <person name="Dechmann D.K.N."/>
            <person name="Locatelli A.G."/>
            <person name="Puechmaille S.J."/>
            <person name="Fedrigo O."/>
            <person name="Jarvis E.D."/>
            <person name="Hiller M."/>
            <person name="Vernes S.C."/>
            <person name="Myers E.W."/>
            <person name="Teeling E.C."/>
        </authorList>
    </citation>
    <scope>NUCLEOTIDE SEQUENCE [LARGE SCALE GENOMIC DNA]</scope>
    <source>
        <strain evidence="2">MRhiFer1</strain>
        <tissue evidence="2">Lung</tissue>
    </source>
</reference>
<proteinExistence type="predicted"/>
<evidence type="ECO:0000256" key="1">
    <source>
        <dbReference type="SAM" id="MobiDB-lite"/>
    </source>
</evidence>
<comment type="caution">
    <text evidence="2">The sequence shown here is derived from an EMBL/GenBank/DDBJ whole genome shotgun (WGS) entry which is preliminary data.</text>
</comment>
<dbReference type="Proteomes" id="UP000585614">
    <property type="component" value="Unassembled WGS sequence"/>
</dbReference>
<evidence type="ECO:0000313" key="2">
    <source>
        <dbReference type="EMBL" id="KAF6339728.1"/>
    </source>
</evidence>